<dbReference type="Gene3D" id="3.30.160.150">
    <property type="entry name" value="Lipoprotein like domain"/>
    <property type="match status" value="1"/>
</dbReference>
<dbReference type="AlphaFoldDB" id="A0A7X5J9U2"/>
<proteinExistence type="predicted"/>
<name>A0A7X5J9U2_9HYPH</name>
<evidence type="ECO:0008006" key="3">
    <source>
        <dbReference type="Google" id="ProtNLM"/>
    </source>
</evidence>
<protein>
    <recommendedName>
        <fullName evidence="3">LPS-assembly lipoprotein</fullName>
    </recommendedName>
</protein>
<dbReference type="EMBL" id="JAABLQ010000003">
    <property type="protein sequence ID" value="NBN80189.1"/>
    <property type="molecule type" value="Genomic_DNA"/>
</dbReference>
<gene>
    <name evidence="1" type="ORF">GWI72_18065</name>
</gene>
<evidence type="ECO:0000313" key="1">
    <source>
        <dbReference type="EMBL" id="NBN80189.1"/>
    </source>
</evidence>
<comment type="caution">
    <text evidence="1">The sequence shown here is derived from an EMBL/GenBank/DDBJ whole genome shotgun (WGS) entry which is preliminary data.</text>
</comment>
<organism evidence="1 2">
    <name type="scientific">Pannonibacter tanglangensis</name>
    <dbReference type="NCBI Taxonomy" id="2750084"/>
    <lineage>
        <taxon>Bacteria</taxon>
        <taxon>Pseudomonadati</taxon>
        <taxon>Pseudomonadota</taxon>
        <taxon>Alphaproteobacteria</taxon>
        <taxon>Hyphomicrobiales</taxon>
        <taxon>Stappiaceae</taxon>
        <taxon>Pannonibacter</taxon>
    </lineage>
</organism>
<sequence length="191" mass="20897">MSLADAWARGRRTSLGLALILASGVLLAGCQVRPLYGQLPSVSGTAGESVQTELAAIEIDRIDTVTEMRLSDARRVLYNELLFGFERGAYPPAKKYRLKMVMNIGVSEVGVERLADVPSAYTTTMNVSFVLSDITTDRTLMTGKSFATASYDFSSQRFANLRARRDAEERAAKQVAQDVQARIAGYFATAR</sequence>
<dbReference type="RefSeq" id="WP_161709548.1">
    <property type="nucleotide sequence ID" value="NZ_JAABLQ010000003.1"/>
</dbReference>
<reference evidence="2" key="1">
    <citation type="submission" date="2020-01" db="EMBL/GenBank/DDBJ databases">
        <authorList>
            <person name="Fang Y."/>
            <person name="Sun R."/>
            <person name="Nie L."/>
            <person name="He J."/>
            <person name="Hao L."/>
            <person name="Wang L."/>
            <person name="Su S."/>
            <person name="Lv E."/>
            <person name="Zhang Z."/>
            <person name="Xie R."/>
            <person name="Liu H."/>
        </authorList>
    </citation>
    <scope>NUCLEOTIDE SEQUENCE [LARGE SCALE GENOMIC DNA]</scope>
    <source>
        <strain evidence="2">XCT-53</strain>
    </source>
</reference>
<dbReference type="Proteomes" id="UP000586722">
    <property type="component" value="Unassembled WGS sequence"/>
</dbReference>
<evidence type="ECO:0000313" key="2">
    <source>
        <dbReference type="Proteomes" id="UP000586722"/>
    </source>
</evidence>
<accession>A0A7X5J9U2</accession>
<keyword evidence="2" id="KW-1185">Reference proteome</keyword>